<dbReference type="EMBL" id="BRZM01000046">
    <property type="protein sequence ID" value="GLD61469.1"/>
    <property type="molecule type" value="Genomic_DNA"/>
</dbReference>
<protein>
    <submittedName>
        <fullName evidence="1">Zinc finger protein GLI2-like protein</fullName>
    </submittedName>
</protein>
<evidence type="ECO:0000313" key="2">
    <source>
        <dbReference type="Proteomes" id="UP001279410"/>
    </source>
</evidence>
<evidence type="ECO:0000313" key="1">
    <source>
        <dbReference type="EMBL" id="GLD61469.1"/>
    </source>
</evidence>
<dbReference type="AlphaFoldDB" id="A0AAD3R8V0"/>
<reference evidence="1" key="1">
    <citation type="submission" date="2022-08" db="EMBL/GenBank/DDBJ databases">
        <title>Genome sequencing of akame (Lates japonicus).</title>
        <authorList>
            <person name="Hashiguchi Y."/>
            <person name="Takahashi H."/>
        </authorList>
    </citation>
    <scope>NUCLEOTIDE SEQUENCE</scope>
    <source>
        <strain evidence="1">Kochi</strain>
    </source>
</reference>
<proteinExistence type="predicted"/>
<sequence>MMTGEEAKWEDDMVLQMMWCSTGPRIPGLSECNSGASGLSFQQSDSGLPDRHGGAASFMQRRIQPWITMTHSVQDLPFSAPLTMKKNNMPVPAVGEVSGSRDRGHHSQALQTTASYWKPWHYSAEANFGSFQAQGQGLGNNQQVAIDQNVYMQGIPNHSGRG</sequence>
<dbReference type="Proteomes" id="UP001279410">
    <property type="component" value="Unassembled WGS sequence"/>
</dbReference>
<organism evidence="1 2">
    <name type="scientific">Lates japonicus</name>
    <name type="common">Japanese lates</name>
    <dbReference type="NCBI Taxonomy" id="270547"/>
    <lineage>
        <taxon>Eukaryota</taxon>
        <taxon>Metazoa</taxon>
        <taxon>Chordata</taxon>
        <taxon>Craniata</taxon>
        <taxon>Vertebrata</taxon>
        <taxon>Euteleostomi</taxon>
        <taxon>Actinopterygii</taxon>
        <taxon>Neopterygii</taxon>
        <taxon>Teleostei</taxon>
        <taxon>Neoteleostei</taxon>
        <taxon>Acanthomorphata</taxon>
        <taxon>Carangaria</taxon>
        <taxon>Carangaria incertae sedis</taxon>
        <taxon>Centropomidae</taxon>
        <taxon>Lates</taxon>
    </lineage>
</organism>
<name>A0AAD3R8V0_LATJO</name>
<keyword evidence="2" id="KW-1185">Reference proteome</keyword>
<comment type="caution">
    <text evidence="1">The sequence shown here is derived from an EMBL/GenBank/DDBJ whole genome shotgun (WGS) entry which is preliminary data.</text>
</comment>
<gene>
    <name evidence="1" type="ORF">AKAME5_001327700</name>
</gene>
<accession>A0AAD3R8V0</accession>